<feature type="region of interest" description="Disordered" evidence="5">
    <location>
        <begin position="257"/>
        <end position="276"/>
    </location>
</feature>
<keyword evidence="3" id="KW-0804">Transcription</keyword>
<dbReference type="InterPro" id="IPR001005">
    <property type="entry name" value="SANT/Myb"/>
</dbReference>
<dbReference type="GO" id="GO:0019185">
    <property type="term" value="C:snRNA-activating protein complex"/>
    <property type="evidence" value="ECO:0007669"/>
    <property type="project" value="TreeGrafter"/>
</dbReference>
<proteinExistence type="predicted"/>
<dbReference type="SUPFAM" id="SSF46689">
    <property type="entry name" value="Homeodomain-like"/>
    <property type="match status" value="2"/>
</dbReference>
<accession>A0A8H4XR53</accession>
<organism evidence="9 10">
    <name type="scientific">Fusarium zealandicum</name>
    <dbReference type="NCBI Taxonomy" id="1053134"/>
    <lineage>
        <taxon>Eukaryota</taxon>
        <taxon>Fungi</taxon>
        <taxon>Dikarya</taxon>
        <taxon>Ascomycota</taxon>
        <taxon>Pezizomycotina</taxon>
        <taxon>Sordariomycetes</taxon>
        <taxon>Hypocreomycetidae</taxon>
        <taxon>Hypocreales</taxon>
        <taxon>Nectriaceae</taxon>
        <taxon>Fusarium</taxon>
        <taxon>Fusarium staphyleae species complex</taxon>
    </lineage>
</organism>
<evidence type="ECO:0000313" key="10">
    <source>
        <dbReference type="Proteomes" id="UP000635477"/>
    </source>
</evidence>
<sequence>MSGQENSPQSPPASAGKHRRPWTSTEDSALRTLVAHFGDSRGPEGRWKDIATGLEGRTAKDCRKRWFHSLDPSLRKGRWTAEEDELLLSAHARLGPAWHEIAALIPGRKDDQCSKRYNDILNPSAKNRLSDWTAQEDTQLRQGVSSLGHRWAAISARIPGRPPLTCRNRWRTLSRQLHSRQSKSQGTTPSSSTSHLSPMENGVSPAPQIFNFDLDPGNGSGAEQIMSFSVLEAESAGHDHTGPNFLDSAFYETFAGPSPPSIHDAEAAENTEKANGARVASESVLIGDLSSGFSDQTQTANKQWAQQPRPLQSRQRQNSTTGAFMASPSSWSSMSSMVATGTSPPADPSLWLNSATNASAPKTWSIPGEDPLRNKRFIIITIITYIIISTITITIRRGTNGASWSGSQKQRRCGHIQGMKWDNRIQDSV</sequence>
<keyword evidence="10" id="KW-1185">Reference proteome</keyword>
<evidence type="ECO:0000256" key="6">
    <source>
        <dbReference type="SAM" id="Phobius"/>
    </source>
</evidence>
<evidence type="ECO:0000256" key="1">
    <source>
        <dbReference type="ARBA" id="ARBA00023015"/>
    </source>
</evidence>
<reference evidence="9" key="2">
    <citation type="submission" date="2020-05" db="EMBL/GenBank/DDBJ databases">
        <authorList>
            <person name="Kim H.-S."/>
            <person name="Proctor R.H."/>
            <person name="Brown D.W."/>
        </authorList>
    </citation>
    <scope>NUCLEOTIDE SEQUENCE</scope>
    <source>
        <strain evidence="9">NRRL 22465</strain>
    </source>
</reference>
<feature type="compositionally biased region" description="Low complexity" evidence="5">
    <location>
        <begin position="306"/>
        <end position="317"/>
    </location>
</feature>
<dbReference type="PROSITE" id="PS51294">
    <property type="entry name" value="HTH_MYB"/>
    <property type="match status" value="3"/>
</dbReference>
<dbReference type="InterPro" id="IPR051575">
    <property type="entry name" value="Myb-like_DNA-bd"/>
</dbReference>
<evidence type="ECO:0000259" key="7">
    <source>
        <dbReference type="PROSITE" id="PS50090"/>
    </source>
</evidence>
<dbReference type="Proteomes" id="UP000635477">
    <property type="component" value="Unassembled WGS sequence"/>
</dbReference>
<feature type="transmembrane region" description="Helical" evidence="6">
    <location>
        <begin position="377"/>
        <end position="395"/>
    </location>
</feature>
<dbReference type="InterPro" id="IPR009057">
    <property type="entry name" value="Homeodomain-like_sf"/>
</dbReference>
<feature type="domain" description="HTH myb-type" evidence="8">
    <location>
        <begin position="132"/>
        <end position="178"/>
    </location>
</feature>
<dbReference type="GO" id="GO:0001006">
    <property type="term" value="F:RNA polymerase III type 3 promoter sequence-specific DNA binding"/>
    <property type="evidence" value="ECO:0007669"/>
    <property type="project" value="TreeGrafter"/>
</dbReference>
<dbReference type="SMART" id="SM00717">
    <property type="entry name" value="SANT"/>
    <property type="match status" value="3"/>
</dbReference>
<feature type="compositionally biased region" description="Low complexity" evidence="5">
    <location>
        <begin position="325"/>
        <end position="337"/>
    </location>
</feature>
<dbReference type="PANTHER" id="PTHR46621">
    <property type="entry name" value="SNRNA-ACTIVATING PROTEIN COMPLEX SUBUNIT 4"/>
    <property type="match status" value="1"/>
</dbReference>
<evidence type="ECO:0000256" key="2">
    <source>
        <dbReference type="ARBA" id="ARBA00023125"/>
    </source>
</evidence>
<evidence type="ECO:0000256" key="5">
    <source>
        <dbReference type="SAM" id="MobiDB-lite"/>
    </source>
</evidence>
<dbReference type="CDD" id="cd00167">
    <property type="entry name" value="SANT"/>
    <property type="match status" value="3"/>
</dbReference>
<keyword evidence="6" id="KW-1133">Transmembrane helix</keyword>
<feature type="region of interest" description="Disordered" evidence="5">
    <location>
        <begin position="1"/>
        <end position="25"/>
    </location>
</feature>
<dbReference type="GO" id="GO:0042796">
    <property type="term" value="P:snRNA transcription by RNA polymerase III"/>
    <property type="evidence" value="ECO:0007669"/>
    <property type="project" value="TreeGrafter"/>
</dbReference>
<dbReference type="PROSITE" id="PS50090">
    <property type="entry name" value="MYB_LIKE"/>
    <property type="match status" value="3"/>
</dbReference>
<dbReference type="OrthoDB" id="2143914at2759"/>
<feature type="domain" description="HTH myb-type" evidence="8">
    <location>
        <begin position="14"/>
        <end position="66"/>
    </location>
</feature>
<feature type="domain" description="Myb-like" evidence="7">
    <location>
        <begin position="14"/>
        <end position="70"/>
    </location>
</feature>
<dbReference type="InterPro" id="IPR017930">
    <property type="entry name" value="Myb_dom"/>
</dbReference>
<keyword evidence="2" id="KW-0238">DNA-binding</keyword>
<comment type="caution">
    <text evidence="9">The sequence shown here is derived from an EMBL/GenBank/DDBJ whole genome shotgun (WGS) entry which is preliminary data.</text>
</comment>
<feature type="compositionally biased region" description="Basic and acidic residues" evidence="5">
    <location>
        <begin position="263"/>
        <end position="272"/>
    </location>
</feature>
<feature type="domain" description="Myb-like" evidence="7">
    <location>
        <begin position="124"/>
        <end position="174"/>
    </location>
</feature>
<dbReference type="AlphaFoldDB" id="A0A8H4XR53"/>
<feature type="domain" description="HTH myb-type" evidence="8">
    <location>
        <begin position="71"/>
        <end position="125"/>
    </location>
</feature>
<name>A0A8H4XR53_9HYPO</name>
<keyword evidence="1" id="KW-0805">Transcription regulation</keyword>
<dbReference type="EMBL" id="JABEYC010000006">
    <property type="protein sequence ID" value="KAF4984695.1"/>
    <property type="molecule type" value="Genomic_DNA"/>
</dbReference>
<dbReference type="GO" id="GO:0000978">
    <property type="term" value="F:RNA polymerase II cis-regulatory region sequence-specific DNA binding"/>
    <property type="evidence" value="ECO:0007669"/>
    <property type="project" value="TreeGrafter"/>
</dbReference>
<evidence type="ECO:0000256" key="3">
    <source>
        <dbReference type="ARBA" id="ARBA00023163"/>
    </source>
</evidence>
<feature type="region of interest" description="Disordered" evidence="5">
    <location>
        <begin position="290"/>
        <end position="342"/>
    </location>
</feature>
<feature type="compositionally biased region" description="Polar residues" evidence="5">
    <location>
        <begin position="291"/>
        <end position="305"/>
    </location>
</feature>
<reference evidence="9" key="1">
    <citation type="journal article" date="2020" name="BMC Genomics">
        <title>Correction to: Identification and distribution of gene clusters required for synthesis of sphingolipid metabolism inhibitors in diverse species of the filamentous fungus Fusarium.</title>
        <authorList>
            <person name="Kim H.S."/>
            <person name="Lohmar J.M."/>
            <person name="Busman M."/>
            <person name="Brown D.W."/>
            <person name="Naumann T.A."/>
            <person name="Divon H.H."/>
            <person name="Lysoe E."/>
            <person name="Uhlig S."/>
            <person name="Proctor R.H."/>
        </authorList>
    </citation>
    <scope>NUCLEOTIDE SEQUENCE</scope>
    <source>
        <strain evidence="9">NRRL 22465</strain>
    </source>
</reference>
<keyword evidence="6" id="KW-0472">Membrane</keyword>
<dbReference type="GO" id="GO:0042795">
    <property type="term" value="P:snRNA transcription by RNA polymerase II"/>
    <property type="evidence" value="ECO:0007669"/>
    <property type="project" value="TreeGrafter"/>
</dbReference>
<evidence type="ECO:0000313" key="9">
    <source>
        <dbReference type="EMBL" id="KAF4984695.1"/>
    </source>
</evidence>
<feature type="domain" description="Myb-like" evidence="7">
    <location>
        <begin position="71"/>
        <end position="121"/>
    </location>
</feature>
<evidence type="ECO:0000256" key="4">
    <source>
        <dbReference type="ARBA" id="ARBA00023242"/>
    </source>
</evidence>
<feature type="region of interest" description="Disordered" evidence="5">
    <location>
        <begin position="174"/>
        <end position="206"/>
    </location>
</feature>
<evidence type="ECO:0000259" key="8">
    <source>
        <dbReference type="PROSITE" id="PS51294"/>
    </source>
</evidence>
<dbReference type="Gene3D" id="1.10.10.60">
    <property type="entry name" value="Homeodomain-like"/>
    <property type="match status" value="3"/>
</dbReference>
<gene>
    <name evidence="9" type="ORF">FZEAL_135</name>
</gene>
<keyword evidence="4" id="KW-0539">Nucleus</keyword>
<protein>
    <submittedName>
        <fullName evidence="9">Uncharacterized protein</fullName>
    </submittedName>
</protein>
<keyword evidence="6" id="KW-0812">Transmembrane</keyword>
<dbReference type="Pfam" id="PF00249">
    <property type="entry name" value="Myb_DNA-binding"/>
    <property type="match status" value="3"/>
</dbReference>
<dbReference type="PANTHER" id="PTHR46621:SF1">
    <property type="entry name" value="SNRNA-ACTIVATING PROTEIN COMPLEX SUBUNIT 4"/>
    <property type="match status" value="1"/>
</dbReference>